<evidence type="ECO:0000313" key="2">
    <source>
        <dbReference type="Proteomes" id="UP000711407"/>
    </source>
</evidence>
<accession>A0A4Q0U6M7</accession>
<dbReference type="EMBL" id="DYXT01000025">
    <property type="protein sequence ID" value="HJE38973.1"/>
    <property type="molecule type" value="Genomic_DNA"/>
</dbReference>
<evidence type="ECO:0000313" key="1">
    <source>
        <dbReference type="EMBL" id="HJE38973.1"/>
    </source>
</evidence>
<name>A0A4Q0U6M7_9BACT</name>
<dbReference type="InterPro" id="IPR013229">
    <property type="entry name" value="PEGA"/>
</dbReference>
<sequence>MKKLCLLLALLIATVESADAQLDKVTDAVGKFFGRGGKEKTIVVIPSDAVIKVNGSYYGEGTAVVKIKKKDFISLECSAPGYETLTTRVYGNDDRKTIEIKLKEDKLLQQTAQSSVANSFFSVKVSKSLYSDDKKTGQRNAEKAWKMAHSVLLQYFDEIMTSDMASGFIQTPWLYKNYIESGKTLRCRVTIKESNIGGDLTFQIKLSSEIAPIQGRSREESFYETDRIIKEFDSLISEFQSRLGEK</sequence>
<proteinExistence type="predicted"/>
<comment type="caution">
    <text evidence="1">The sequence shown here is derived from an EMBL/GenBank/DDBJ whole genome shotgun (WGS) entry which is preliminary data.</text>
</comment>
<dbReference type="Proteomes" id="UP000711407">
    <property type="component" value="Unassembled WGS sequence"/>
</dbReference>
<gene>
    <name evidence="1" type="ORF">K8V47_04350</name>
</gene>
<dbReference type="Pfam" id="PF08308">
    <property type="entry name" value="PEGA"/>
    <property type="match status" value="1"/>
</dbReference>
<dbReference type="AlphaFoldDB" id="A0A4Q0U6M7"/>
<protein>
    <submittedName>
        <fullName evidence="1">PEGA domain-containing protein</fullName>
    </submittedName>
</protein>
<reference evidence="1" key="2">
    <citation type="submission" date="2021-09" db="EMBL/GenBank/DDBJ databases">
        <authorList>
            <person name="Gilroy R."/>
        </authorList>
    </citation>
    <scope>NUCLEOTIDE SEQUENCE</scope>
    <source>
        <strain evidence="1">4100</strain>
    </source>
</reference>
<reference evidence="1" key="1">
    <citation type="journal article" date="2021" name="PeerJ">
        <title>Extensive microbial diversity within the chicken gut microbiome revealed by metagenomics and culture.</title>
        <authorList>
            <person name="Gilroy R."/>
            <person name="Ravi A."/>
            <person name="Getino M."/>
            <person name="Pursley I."/>
            <person name="Horton D.L."/>
            <person name="Alikhan N.F."/>
            <person name="Baker D."/>
            <person name="Gharbi K."/>
            <person name="Hall N."/>
            <person name="Watson M."/>
            <person name="Adriaenssens E.M."/>
            <person name="Foster-Nyarko E."/>
            <person name="Jarju S."/>
            <person name="Secka A."/>
            <person name="Antonio M."/>
            <person name="Oren A."/>
            <person name="Chaudhuri R.R."/>
            <person name="La Ragione R."/>
            <person name="Hildebrand F."/>
            <person name="Pallen M.J."/>
        </authorList>
    </citation>
    <scope>NUCLEOTIDE SEQUENCE</scope>
    <source>
        <strain evidence="1">4100</strain>
    </source>
</reference>
<organism evidence="1 2">
    <name type="scientific">Candidatus Amulumruptor caecigallinarius</name>
    <dbReference type="NCBI Taxonomy" id="2109911"/>
    <lineage>
        <taxon>Bacteria</taxon>
        <taxon>Pseudomonadati</taxon>
        <taxon>Bacteroidota</taxon>
        <taxon>Bacteroidia</taxon>
        <taxon>Bacteroidales</taxon>
        <taxon>Muribaculaceae</taxon>
        <taxon>Candidatus Amulumruptor</taxon>
    </lineage>
</organism>